<comment type="caution">
    <text evidence="3">The sequence shown here is derived from an EMBL/GenBank/DDBJ whole genome shotgun (WGS) entry which is preliminary data.</text>
</comment>
<dbReference type="SUPFAM" id="SSF56925">
    <property type="entry name" value="OMPA-like"/>
    <property type="match status" value="1"/>
</dbReference>
<gene>
    <name evidence="3" type="ORF">GEV47_14525</name>
</gene>
<dbReference type="EMBL" id="WINI01000007">
    <property type="protein sequence ID" value="MQR01891.1"/>
    <property type="molecule type" value="Genomic_DNA"/>
</dbReference>
<dbReference type="RefSeq" id="WP_153235471.1">
    <property type="nucleotide sequence ID" value="NZ_WINI01000007.1"/>
</dbReference>
<keyword evidence="2" id="KW-0732">Signal</keyword>
<reference evidence="3 4" key="1">
    <citation type="submission" date="2019-10" db="EMBL/GenBank/DDBJ databases">
        <title>Glaciimonas soli sp. nov., a psychrophilic bacterium isolated from the forest soil of a high elevation mountain in Taiwan.</title>
        <authorList>
            <person name="Wang L.-T."/>
            <person name="Shieh W.Y."/>
        </authorList>
    </citation>
    <scope>NUCLEOTIDE SEQUENCE [LARGE SCALE GENOMIC DNA]</scope>
    <source>
        <strain evidence="3 4">GS1</strain>
    </source>
</reference>
<dbReference type="GO" id="GO:0055085">
    <property type="term" value="P:transmembrane transport"/>
    <property type="evidence" value="ECO:0007669"/>
    <property type="project" value="TreeGrafter"/>
</dbReference>
<comment type="subcellular location">
    <subcellularLocation>
        <location evidence="1">Cell outer membrane</location>
    </subcellularLocation>
</comment>
<evidence type="ECO:0000313" key="4">
    <source>
        <dbReference type="Proteomes" id="UP000451565"/>
    </source>
</evidence>
<name>A0A843YX67_9BURK</name>
<evidence type="ECO:0000256" key="1">
    <source>
        <dbReference type="ARBA" id="ARBA00004442"/>
    </source>
</evidence>
<dbReference type="AlphaFoldDB" id="A0A843YX67"/>
<dbReference type="GO" id="GO:0009279">
    <property type="term" value="C:cell outer membrane"/>
    <property type="evidence" value="ECO:0007669"/>
    <property type="project" value="UniProtKB-SubCell"/>
</dbReference>
<dbReference type="Gene3D" id="2.40.160.20">
    <property type="match status" value="1"/>
</dbReference>
<dbReference type="PANTHER" id="PTHR36920:SF1">
    <property type="entry name" value="OUTER MEMBRANE PROTEIN W"/>
    <property type="match status" value="1"/>
</dbReference>
<dbReference type="OrthoDB" id="9807574at2"/>
<sequence>MKKQVNVLTKIAALALLAVAAAPAMAQQAGDTVVNVGWFHLAPQDSSKNISVNSAFIPGMTIPNTGASVSDADTIGLQINHFVTDNWDISADLGIPPKFKLTGSGILSGTSIGSAKQWSPALLAKYFFGDSSSKFRPFLGAGATYVWYSNIQLTDQFQNQLSDLLTSTAGFGTGFGLKSSVKLSSSFAPVVTAGGVYNINDKWSLGLSVSYIPLKTKADITTNTPLGPVYTSTKLTLNPIVSFLSVGYKF</sequence>
<organism evidence="3 4">
    <name type="scientific">Glaciimonas soli</name>
    <dbReference type="NCBI Taxonomy" id="2590999"/>
    <lineage>
        <taxon>Bacteria</taxon>
        <taxon>Pseudomonadati</taxon>
        <taxon>Pseudomonadota</taxon>
        <taxon>Betaproteobacteria</taxon>
        <taxon>Burkholderiales</taxon>
        <taxon>Oxalobacteraceae</taxon>
        <taxon>Glaciimonas</taxon>
    </lineage>
</organism>
<feature type="chain" id="PRO_5032516242" evidence="2">
    <location>
        <begin position="27"/>
        <end position="250"/>
    </location>
</feature>
<dbReference type="InterPro" id="IPR005618">
    <property type="entry name" value="OMPW"/>
</dbReference>
<feature type="signal peptide" evidence="2">
    <location>
        <begin position="1"/>
        <end position="26"/>
    </location>
</feature>
<keyword evidence="4" id="KW-1185">Reference proteome</keyword>
<dbReference type="Proteomes" id="UP000451565">
    <property type="component" value="Unassembled WGS sequence"/>
</dbReference>
<accession>A0A843YX67</accession>
<protein>
    <submittedName>
        <fullName evidence="3">Outer membrane beta-barrel protein</fullName>
    </submittedName>
</protein>
<dbReference type="PANTHER" id="PTHR36920">
    <property type="match status" value="1"/>
</dbReference>
<dbReference type="Pfam" id="PF03922">
    <property type="entry name" value="OmpW"/>
    <property type="match status" value="1"/>
</dbReference>
<evidence type="ECO:0000256" key="2">
    <source>
        <dbReference type="SAM" id="SignalP"/>
    </source>
</evidence>
<proteinExistence type="predicted"/>
<evidence type="ECO:0000313" key="3">
    <source>
        <dbReference type="EMBL" id="MQR01891.1"/>
    </source>
</evidence>
<dbReference type="InterPro" id="IPR011250">
    <property type="entry name" value="OMP/PagP_B-barrel"/>
</dbReference>